<keyword evidence="6" id="KW-0441">Lipid A biosynthesis</keyword>
<keyword evidence="8" id="KW-0547">Nucleotide-binding</keyword>
<dbReference type="Proteomes" id="UP001500394">
    <property type="component" value="Unassembled WGS sequence"/>
</dbReference>
<gene>
    <name evidence="13" type="primary">lpxK</name>
    <name evidence="13" type="ORF">GCM10023173_26190</name>
</gene>
<evidence type="ECO:0000256" key="4">
    <source>
        <dbReference type="ARBA" id="ARBA00016436"/>
    </source>
</evidence>
<comment type="function">
    <text evidence="1">Transfers the gamma-phosphate of ATP to the 4'-position of a tetraacyldisaccharide 1-phosphate intermediate (termed DS-1-P) to form tetraacyldisaccharide 1,4'-bis-phosphate (lipid IVA).</text>
</comment>
<comment type="pathway">
    <text evidence="2">Glycolipid biosynthesis; lipid IV(A) biosynthesis; lipid IV(A) from (3R)-3-hydroxytetradecanoyl-[acyl-carrier-protein] and UDP-N-acetyl-alpha-D-glucosamine: step 6/6.</text>
</comment>
<dbReference type="PANTHER" id="PTHR42724">
    <property type="entry name" value="TETRAACYLDISACCHARIDE 4'-KINASE"/>
    <property type="match status" value="1"/>
</dbReference>
<dbReference type="SUPFAM" id="SSF52540">
    <property type="entry name" value="P-loop containing nucleoside triphosphate hydrolases"/>
    <property type="match status" value="1"/>
</dbReference>
<evidence type="ECO:0000256" key="8">
    <source>
        <dbReference type="ARBA" id="ARBA00022741"/>
    </source>
</evidence>
<keyword evidence="9" id="KW-0418">Kinase</keyword>
<evidence type="ECO:0000256" key="10">
    <source>
        <dbReference type="ARBA" id="ARBA00022840"/>
    </source>
</evidence>
<evidence type="ECO:0000256" key="5">
    <source>
        <dbReference type="ARBA" id="ARBA00022516"/>
    </source>
</evidence>
<keyword evidence="10" id="KW-0067">ATP-binding</keyword>
<evidence type="ECO:0000313" key="14">
    <source>
        <dbReference type="Proteomes" id="UP001500394"/>
    </source>
</evidence>
<evidence type="ECO:0000313" key="13">
    <source>
        <dbReference type="EMBL" id="GAA4521154.1"/>
    </source>
</evidence>
<keyword evidence="5" id="KW-0444">Lipid biosynthesis</keyword>
<dbReference type="NCBIfam" id="TIGR00682">
    <property type="entry name" value="lpxK"/>
    <property type="match status" value="1"/>
</dbReference>
<dbReference type="Pfam" id="PF02606">
    <property type="entry name" value="LpxK"/>
    <property type="match status" value="1"/>
</dbReference>
<dbReference type="EMBL" id="BAABGR010000044">
    <property type="protein sequence ID" value="GAA4521154.1"/>
    <property type="molecule type" value="Genomic_DNA"/>
</dbReference>
<keyword evidence="7" id="KW-0808">Transferase</keyword>
<dbReference type="PANTHER" id="PTHR42724:SF1">
    <property type="entry name" value="TETRAACYLDISACCHARIDE 4'-KINASE, MITOCHONDRIAL-RELATED"/>
    <property type="match status" value="1"/>
</dbReference>
<proteinExistence type="predicted"/>
<comment type="caution">
    <text evidence="13">The sequence shown here is derived from an EMBL/GenBank/DDBJ whole genome shotgun (WGS) entry which is preliminary data.</text>
</comment>
<keyword evidence="11" id="KW-0443">Lipid metabolism</keyword>
<protein>
    <recommendedName>
        <fullName evidence="4 12">Tetraacyldisaccharide 4'-kinase</fullName>
        <ecNumber evidence="3 12">2.7.1.130</ecNumber>
    </recommendedName>
</protein>
<evidence type="ECO:0000256" key="3">
    <source>
        <dbReference type="ARBA" id="ARBA00012071"/>
    </source>
</evidence>
<reference evidence="14" key="1">
    <citation type="journal article" date="2019" name="Int. J. Syst. Evol. Microbiol.">
        <title>The Global Catalogue of Microorganisms (GCM) 10K type strain sequencing project: providing services to taxonomists for standard genome sequencing and annotation.</title>
        <authorList>
            <consortium name="The Broad Institute Genomics Platform"/>
            <consortium name="The Broad Institute Genome Sequencing Center for Infectious Disease"/>
            <person name="Wu L."/>
            <person name="Ma J."/>
        </authorList>
    </citation>
    <scope>NUCLEOTIDE SEQUENCE [LARGE SCALE GENOMIC DNA]</scope>
    <source>
        <strain evidence="14">JCM 17858</strain>
    </source>
</reference>
<evidence type="ECO:0000256" key="1">
    <source>
        <dbReference type="ARBA" id="ARBA00002274"/>
    </source>
</evidence>
<sequence length="303" mass="34962">MVGNLAVGGTGKSPLTEYLIRLLKKDTRIATLSRGYGRTTKGFRRVDTSSSAREVGDEPLQFKRKFPDIQVYVCENRCYGIEQIKASCDVILLDDAFQHRKLKPGFSVLLFDFQSLMNPILMLPTGNFRDELSSAKRADCIVITKCPTEISDFQRQQIERKLRKYSNAPLFYSTIAYDMAQDLTGHESQLNLNGTDVLLLSGIANPKPLSDYLTAQGCRIELLSFPDHHQYEEKDYKQILSRFEQMKGKDKIILTTEKDIQRIDTTLFKEMPLFYIPIRIQFLDQKQEEFDLLIKNYISSRMR</sequence>
<keyword evidence="14" id="KW-1185">Reference proteome</keyword>
<evidence type="ECO:0000256" key="2">
    <source>
        <dbReference type="ARBA" id="ARBA00004870"/>
    </source>
</evidence>
<dbReference type="EC" id="2.7.1.130" evidence="3 12"/>
<evidence type="ECO:0000256" key="12">
    <source>
        <dbReference type="NCBIfam" id="TIGR00682"/>
    </source>
</evidence>
<evidence type="ECO:0000256" key="9">
    <source>
        <dbReference type="ARBA" id="ARBA00022777"/>
    </source>
</evidence>
<evidence type="ECO:0000256" key="11">
    <source>
        <dbReference type="ARBA" id="ARBA00023098"/>
    </source>
</evidence>
<accession>A0ABP8R9Q1</accession>
<dbReference type="InterPro" id="IPR003758">
    <property type="entry name" value="LpxK"/>
</dbReference>
<dbReference type="InterPro" id="IPR027417">
    <property type="entry name" value="P-loop_NTPase"/>
</dbReference>
<evidence type="ECO:0000256" key="6">
    <source>
        <dbReference type="ARBA" id="ARBA00022556"/>
    </source>
</evidence>
<organism evidence="13 14">
    <name type="scientific">Sphingobacterium thermophilum</name>
    <dbReference type="NCBI Taxonomy" id="768534"/>
    <lineage>
        <taxon>Bacteria</taxon>
        <taxon>Pseudomonadati</taxon>
        <taxon>Bacteroidota</taxon>
        <taxon>Sphingobacteriia</taxon>
        <taxon>Sphingobacteriales</taxon>
        <taxon>Sphingobacteriaceae</taxon>
        <taxon>Sphingobacterium</taxon>
    </lineage>
</organism>
<name>A0ABP8R9Q1_9SPHI</name>
<evidence type="ECO:0000256" key="7">
    <source>
        <dbReference type="ARBA" id="ARBA00022679"/>
    </source>
</evidence>